<feature type="coiled-coil region" evidence="1">
    <location>
        <begin position="947"/>
        <end position="981"/>
    </location>
</feature>
<dbReference type="Proteomes" id="UP000542111">
    <property type="component" value="Unassembled WGS sequence"/>
</dbReference>
<feature type="region of interest" description="Disordered" evidence="2">
    <location>
        <begin position="847"/>
        <end position="867"/>
    </location>
</feature>
<evidence type="ECO:0000313" key="4">
    <source>
        <dbReference type="Proteomes" id="UP000542111"/>
    </source>
</evidence>
<evidence type="ECO:0000313" key="3">
    <source>
        <dbReference type="EMBL" id="NNA98387.1"/>
    </source>
</evidence>
<reference evidence="3 4" key="1">
    <citation type="journal article" date="2020" name="Front. Microbiol.">
        <title>Genetic Organization of the aprX-lipA2 Operon Affects the Proteolytic Potential of Pseudomonas Species in Milk.</title>
        <authorList>
            <person name="Maier C."/>
            <person name="Huptas C."/>
            <person name="von Neubeck M."/>
            <person name="Scherer S."/>
            <person name="Wenning M."/>
            <person name="Lucking G."/>
        </authorList>
    </citation>
    <scope>NUCLEOTIDE SEQUENCE [LARGE SCALE GENOMIC DNA]</scope>
    <source>
        <strain evidence="3 4">G4779</strain>
    </source>
</reference>
<dbReference type="OrthoDB" id="7003488at2"/>
<proteinExistence type="predicted"/>
<dbReference type="EMBL" id="JAAQYP010000055">
    <property type="protein sequence ID" value="NNA98387.1"/>
    <property type="molecule type" value="Genomic_DNA"/>
</dbReference>
<dbReference type="RefSeq" id="WP_076964714.1">
    <property type="nucleotide sequence ID" value="NZ_CBCRYT010000054.1"/>
</dbReference>
<comment type="caution">
    <text evidence="3">The sequence shown here is derived from an EMBL/GenBank/DDBJ whole genome shotgun (WGS) entry which is preliminary data.</text>
</comment>
<dbReference type="GeneID" id="70104148"/>
<evidence type="ECO:0000256" key="2">
    <source>
        <dbReference type="SAM" id="MobiDB-lite"/>
    </source>
</evidence>
<accession>A0A7Y1QP85</accession>
<keyword evidence="1" id="KW-0175">Coiled coil</keyword>
<evidence type="ECO:0000256" key="1">
    <source>
        <dbReference type="SAM" id="Coils"/>
    </source>
</evidence>
<gene>
    <name evidence="3" type="ORF">HBO33_24805</name>
</gene>
<protein>
    <submittedName>
        <fullName evidence="3">Uncharacterized protein</fullName>
    </submittedName>
</protein>
<name>A0A7Y1QP85_9PSED</name>
<sequence length="1560" mass="174743">MSNPIGALQGRSQVDASRDYLRRLFAQRPTLTQVAESMIQEWITAWFPASGLRADITWIGVHPPARADDRGYTQLTTLSDALIKRCMSRDVLNYVAGHHCVLVNSLTLGLVPFTGAVAVHDIAFMLNTLAPELLDGFTARLVAYWNAPVPDDTTLSRWGAVGRQLRECLLTARQNPALTPLEGKKLLGLGDGPQELWAYQVDRQVLGGEHVLRIYQVYAGHEGQPGEWLPLLVLQRQVAQQQVNLVYVPAMSVLKLTALDELGNLLPRYMSNYIPGLLVKWLLREPQGDVFDAQAQALLERQLRALRQIDWSALPEVDSYKRLLRKLTAPQVWFEADYVQQPHEEQLPVWLQAASDADRQTYGQWLERLAHLHKRTGGASFLDGLEPIDVYARKALQRQMRLDYPQAVPIDPDDCLLTFERTQGATVGWTERTTKTLTLWALENPFATPYANVQISHQAAPGHLPARWLQPGYLKRLIDTVDVGRHYPALLKQALLSDPAESARRRQLFVEQMALQLPLRALENSLRQRHGWTPSGVAVVQAVLQRDPLKRTVGNHVIVARPLAFLAHAGGVVHKADNLFVIGPRDHSELPSILYRPDQDEAALQQFSSRQALLDEIARMGSELQALVLERLSESSRALFGNGGFLNPHVQRFLQGDEYSEQAVSSPALLSDEPVPGVFLEAVFDENARGLWQAAEQCSTSVEALRWTLFKNNLWQIFNALLPMLRGPVAVAGWLSQVYGGFRAVLALPAGASQEASANALAELLGSLAGLLLSPVVSLDQRLRLSETQPRLTGSLATPVLRHVQQTPSTFAWQRSLADVTGMDFSWANSRLRLDPAQRAQLESLRWSPGPGEQWPATPAISSPDSPVRGRVMVRHASGAVSQEDYLLIDSHLYGVKQVEGRWRVVDLRNPQHMGPWLGKDAQGVWKVDLGLQLRGGHPKLSAASRRANIQRQNQMFERHYQEATQRLMVAEREVAASEERFEEAHGADPEKLFDPSLQGLRDRYLTALEQQNRAQFDKLDALIAKHANKPVERFEQEKIQQLEDLVENLRVQMAMLITKRSTEVFPSERRNQLHEQLGHEDVAVVQAAHNTLVQSMQTIIGYNEKLIELSILERNNYARLAQVPGYESRAQALLPSTLGTPLDWKSLQVKALGGVIVRRPPLPEEYDDFIRIGSLIDEAIQSLQSQKDLQDPGPLTVQQRIDGYSAILLDYDTTQASLREYGDMASDLLYEGSVERLSRMLNALEHEAQGSLAALLRERERTVVRTPGPSLASGKRLIRDRKNRYLVGQVRARTPELNEDIVDVINPVDQSVVASFRQAPGSDEFEAITEASPPPVRPVRPLEKLKEDGRKLLDRQSTVLGQARNEARLSHLPASVEARVLRHAGKIDAVADKIRKALGQDKASDATLPLLKELAQASSRLVEHGRLIRIEMVKRLAPDEEGIAYLKSQQEVEILPIEGRIALKRENDFLQEYVVKDTQGKVLAYAHFHYRTPGAPNAEYSAGHLKRPEQRFMSFRSLADKTDSDVIAIYYSRISAGMAQQLFFSATGAVMQRGRRVFW</sequence>
<organism evidence="3 4">
    <name type="scientific">Pseudomonas gessardii</name>
    <dbReference type="NCBI Taxonomy" id="78544"/>
    <lineage>
        <taxon>Bacteria</taxon>
        <taxon>Pseudomonadati</taxon>
        <taxon>Pseudomonadota</taxon>
        <taxon>Gammaproteobacteria</taxon>
        <taxon>Pseudomonadales</taxon>
        <taxon>Pseudomonadaceae</taxon>
        <taxon>Pseudomonas</taxon>
    </lineage>
</organism>
<feature type="coiled-coil region" evidence="1">
    <location>
        <begin position="1006"/>
        <end position="1060"/>
    </location>
</feature>